<evidence type="ECO:0000313" key="9">
    <source>
        <dbReference type="EMBL" id="SPO06012.1"/>
    </source>
</evidence>
<feature type="compositionally biased region" description="Gly residues" evidence="6">
    <location>
        <begin position="311"/>
        <end position="320"/>
    </location>
</feature>
<dbReference type="InterPro" id="IPR006045">
    <property type="entry name" value="Cupin_1"/>
</dbReference>
<dbReference type="PRINTS" id="PR00325">
    <property type="entry name" value="GERMIN"/>
</dbReference>
<dbReference type="Pfam" id="PF00190">
    <property type="entry name" value="Cupin_1"/>
    <property type="match status" value="1"/>
</dbReference>
<dbReference type="InterPro" id="IPR019780">
    <property type="entry name" value="Germin_Mn-BS"/>
</dbReference>
<feature type="domain" description="Cupin type-1" evidence="8">
    <location>
        <begin position="86"/>
        <end position="232"/>
    </location>
</feature>
<evidence type="ECO:0000256" key="7">
    <source>
        <dbReference type="SAM" id="SignalP"/>
    </source>
</evidence>
<organism evidence="9 10">
    <name type="scientific">Cephalotrichum gorgonifer</name>
    <dbReference type="NCBI Taxonomy" id="2041049"/>
    <lineage>
        <taxon>Eukaryota</taxon>
        <taxon>Fungi</taxon>
        <taxon>Dikarya</taxon>
        <taxon>Ascomycota</taxon>
        <taxon>Pezizomycotina</taxon>
        <taxon>Sordariomycetes</taxon>
        <taxon>Hypocreomycetidae</taxon>
        <taxon>Microascales</taxon>
        <taxon>Microascaceae</taxon>
        <taxon>Cephalotrichum</taxon>
    </lineage>
</organism>
<reference evidence="9" key="1">
    <citation type="submission" date="2018-03" db="EMBL/GenBank/DDBJ databases">
        <authorList>
            <person name="Guldener U."/>
        </authorList>
    </citation>
    <scope>NUCLEOTIDE SEQUENCE</scope>
</reference>
<keyword evidence="5" id="KW-0464">Manganese</keyword>
<comment type="caution">
    <text evidence="9">The sequence shown here is derived from an EMBL/GenBank/DDBJ whole genome shotgun (WGS) entry which is preliminary data.</text>
</comment>
<comment type="subcellular location">
    <subcellularLocation>
        <location evidence="1">Secreted</location>
    </subcellularLocation>
</comment>
<evidence type="ECO:0000256" key="1">
    <source>
        <dbReference type="ARBA" id="ARBA00004613"/>
    </source>
</evidence>
<accession>A0AAE8N6Y1</accession>
<evidence type="ECO:0000256" key="6">
    <source>
        <dbReference type="SAM" id="MobiDB-lite"/>
    </source>
</evidence>
<feature type="region of interest" description="Disordered" evidence="6">
    <location>
        <begin position="253"/>
        <end position="320"/>
    </location>
</feature>
<dbReference type="InterPro" id="IPR011051">
    <property type="entry name" value="RmlC_Cupin_sf"/>
</dbReference>
<protein>
    <submittedName>
        <fullName evidence="9">Related to spherulin 1A</fullName>
    </submittedName>
</protein>
<keyword evidence="3" id="KW-0964">Secreted</keyword>
<feature type="signal peptide" evidence="7">
    <location>
        <begin position="1"/>
        <end position="20"/>
    </location>
</feature>
<dbReference type="SUPFAM" id="SSF51182">
    <property type="entry name" value="RmlC-like cupins"/>
    <property type="match status" value="1"/>
</dbReference>
<keyword evidence="10" id="KW-1185">Reference proteome</keyword>
<dbReference type="GO" id="GO:0030145">
    <property type="term" value="F:manganese ion binding"/>
    <property type="evidence" value="ECO:0007669"/>
    <property type="project" value="InterPro"/>
</dbReference>
<dbReference type="PANTHER" id="PTHR31238">
    <property type="entry name" value="GERMIN-LIKE PROTEIN SUBFAMILY 3 MEMBER 3"/>
    <property type="match status" value="1"/>
</dbReference>
<sequence>MRFTPTVAALILAYTSSAFAAPGAYRRQADVESNTVPNPTESDDTTVPPPTTTEAPAGLSITQQLVLADLAADRFNILTGEDDFKFNLFPGDVPEGQGGVLKAANRKTFPALVGTGAGMAVGVIKPCGINTFHVHPRSAELQMVIKGQLKTEMVPENGVRPIVNTVNPFEMTPFYQGSVHHQFNPGCEDAIFVASFAAEDFGTGQVVNEIFELDPGAIIDTFGGSFDGEMIDKIKDKLPLSVVQGVQTCLKTCGGQNGGEGDEVNPPAGGDDVNPPTGGNGENPPDEEGENGENTPDQEGQNGENPPTEGANGGDDGPQY</sequence>
<name>A0AAE8N6Y1_9PEZI</name>
<dbReference type="GO" id="GO:0005576">
    <property type="term" value="C:extracellular region"/>
    <property type="evidence" value="ECO:0007669"/>
    <property type="project" value="UniProtKB-SubCell"/>
</dbReference>
<evidence type="ECO:0000256" key="2">
    <source>
        <dbReference type="ARBA" id="ARBA00007456"/>
    </source>
</evidence>
<dbReference type="AlphaFoldDB" id="A0AAE8N6Y1"/>
<comment type="similarity">
    <text evidence="2">Belongs to the germin family.</text>
</comment>
<evidence type="ECO:0000259" key="8">
    <source>
        <dbReference type="SMART" id="SM00835"/>
    </source>
</evidence>
<dbReference type="SMART" id="SM00835">
    <property type="entry name" value="Cupin_1"/>
    <property type="match status" value="1"/>
</dbReference>
<dbReference type="Proteomes" id="UP001187682">
    <property type="component" value="Unassembled WGS sequence"/>
</dbReference>
<dbReference type="CDD" id="cd02241">
    <property type="entry name" value="cupin_OxOx"/>
    <property type="match status" value="1"/>
</dbReference>
<dbReference type="InterPro" id="IPR014710">
    <property type="entry name" value="RmlC-like_jellyroll"/>
</dbReference>
<dbReference type="PROSITE" id="PS00725">
    <property type="entry name" value="GERMIN"/>
    <property type="match status" value="1"/>
</dbReference>
<dbReference type="EMBL" id="ONZQ02000014">
    <property type="protein sequence ID" value="SPO06012.1"/>
    <property type="molecule type" value="Genomic_DNA"/>
</dbReference>
<evidence type="ECO:0000256" key="5">
    <source>
        <dbReference type="ARBA" id="ARBA00023211"/>
    </source>
</evidence>
<proteinExistence type="inferred from homology"/>
<feature type="region of interest" description="Disordered" evidence="6">
    <location>
        <begin position="30"/>
        <end position="56"/>
    </location>
</feature>
<keyword evidence="4" id="KW-0479">Metal-binding</keyword>
<evidence type="ECO:0000256" key="4">
    <source>
        <dbReference type="ARBA" id="ARBA00022723"/>
    </source>
</evidence>
<keyword evidence="7" id="KW-0732">Signal</keyword>
<feature type="chain" id="PRO_5042090287" evidence="7">
    <location>
        <begin position="21"/>
        <end position="320"/>
    </location>
</feature>
<dbReference type="Gene3D" id="2.60.120.10">
    <property type="entry name" value="Jelly Rolls"/>
    <property type="match status" value="1"/>
</dbReference>
<evidence type="ECO:0000313" key="10">
    <source>
        <dbReference type="Proteomes" id="UP001187682"/>
    </source>
</evidence>
<dbReference type="InterPro" id="IPR001929">
    <property type="entry name" value="Germin"/>
</dbReference>
<evidence type="ECO:0000256" key="3">
    <source>
        <dbReference type="ARBA" id="ARBA00022525"/>
    </source>
</evidence>
<gene>
    <name evidence="9" type="ORF">DNG_08701</name>
</gene>